<gene>
    <name evidence="1" type="ORF">MNBD_GAMMA19-1243</name>
</gene>
<name>A0A3B0ZXC2_9ZZZZ</name>
<evidence type="ECO:0000313" key="1">
    <source>
        <dbReference type="EMBL" id="VAW96411.1"/>
    </source>
</evidence>
<dbReference type="InterPro" id="IPR036909">
    <property type="entry name" value="Cyt_c-like_dom_sf"/>
</dbReference>
<dbReference type="SUPFAM" id="SSF46626">
    <property type="entry name" value="Cytochrome c"/>
    <property type="match status" value="1"/>
</dbReference>
<dbReference type="AlphaFoldDB" id="A0A3B0ZXC2"/>
<reference evidence="1" key="1">
    <citation type="submission" date="2018-06" db="EMBL/GenBank/DDBJ databases">
        <authorList>
            <person name="Zhirakovskaya E."/>
        </authorList>
    </citation>
    <scope>NUCLEOTIDE SEQUENCE</scope>
</reference>
<proteinExistence type="predicted"/>
<dbReference type="GO" id="GO:0009055">
    <property type="term" value="F:electron transfer activity"/>
    <property type="evidence" value="ECO:0007669"/>
    <property type="project" value="InterPro"/>
</dbReference>
<sequence length="117" mass="12647">MAKKLLVVVALIVFLSGCDNDTMGGGGMMGGRGMMGTIDIPGQQPPQETNADYVKGYRQAKMTCTQCHAMPHPAQHSGEAWPGVIARMKGHIQTYKKTMPSQEELKSIVEYYVGNSG</sequence>
<dbReference type="EMBL" id="UOFV01000085">
    <property type="protein sequence ID" value="VAW96411.1"/>
    <property type="molecule type" value="Genomic_DNA"/>
</dbReference>
<dbReference type="PROSITE" id="PS51257">
    <property type="entry name" value="PROKAR_LIPOPROTEIN"/>
    <property type="match status" value="1"/>
</dbReference>
<organism evidence="1">
    <name type="scientific">hydrothermal vent metagenome</name>
    <dbReference type="NCBI Taxonomy" id="652676"/>
    <lineage>
        <taxon>unclassified sequences</taxon>
        <taxon>metagenomes</taxon>
        <taxon>ecological metagenomes</taxon>
    </lineage>
</organism>
<evidence type="ECO:0008006" key="2">
    <source>
        <dbReference type="Google" id="ProtNLM"/>
    </source>
</evidence>
<dbReference type="GO" id="GO:0020037">
    <property type="term" value="F:heme binding"/>
    <property type="evidence" value="ECO:0007669"/>
    <property type="project" value="InterPro"/>
</dbReference>
<protein>
    <recommendedName>
        <fullName evidence="2">Cytochrome c domain-containing protein</fullName>
    </recommendedName>
</protein>
<accession>A0A3B0ZXC2</accession>